<dbReference type="EMBL" id="BMNW01000004">
    <property type="protein sequence ID" value="GGM08509.1"/>
    <property type="molecule type" value="Genomic_DNA"/>
</dbReference>
<dbReference type="InterPro" id="IPR018060">
    <property type="entry name" value="HTH_AraC"/>
</dbReference>
<dbReference type="InterPro" id="IPR009594">
    <property type="entry name" value="Tscrpt_reg_HTH_AraC_N"/>
</dbReference>
<evidence type="ECO:0000256" key="2">
    <source>
        <dbReference type="ARBA" id="ARBA00023125"/>
    </source>
</evidence>
<evidence type="ECO:0000313" key="6">
    <source>
        <dbReference type="Proteomes" id="UP000616499"/>
    </source>
</evidence>
<evidence type="ECO:0000256" key="3">
    <source>
        <dbReference type="ARBA" id="ARBA00023163"/>
    </source>
</evidence>
<dbReference type="PROSITE" id="PS01124">
    <property type="entry name" value="HTH_ARAC_FAMILY_2"/>
    <property type="match status" value="1"/>
</dbReference>
<organism evidence="5 6">
    <name type="scientific">Pseudomonas asuensis</name>
    <dbReference type="NCBI Taxonomy" id="1825787"/>
    <lineage>
        <taxon>Bacteria</taxon>
        <taxon>Pseudomonadati</taxon>
        <taxon>Pseudomonadota</taxon>
        <taxon>Gammaproteobacteria</taxon>
        <taxon>Pseudomonadales</taxon>
        <taxon>Pseudomonadaceae</taxon>
        <taxon>Pseudomonas</taxon>
    </lineage>
</organism>
<protein>
    <submittedName>
        <fullName evidence="5">AraC family transcriptional regulator</fullName>
    </submittedName>
</protein>
<keyword evidence="1" id="KW-0805">Transcription regulation</keyword>
<dbReference type="Proteomes" id="UP000616499">
    <property type="component" value="Unassembled WGS sequence"/>
</dbReference>
<dbReference type="PROSITE" id="PS00041">
    <property type="entry name" value="HTH_ARAC_FAMILY_1"/>
    <property type="match status" value="1"/>
</dbReference>
<evidence type="ECO:0000256" key="1">
    <source>
        <dbReference type="ARBA" id="ARBA00023015"/>
    </source>
</evidence>
<feature type="domain" description="HTH araC/xylS-type" evidence="4">
    <location>
        <begin position="210"/>
        <end position="308"/>
    </location>
</feature>
<dbReference type="SMART" id="SM00342">
    <property type="entry name" value="HTH_ARAC"/>
    <property type="match status" value="1"/>
</dbReference>
<reference evidence="6" key="1">
    <citation type="journal article" date="2019" name="Int. J. Syst. Evol. Microbiol.">
        <title>The Global Catalogue of Microorganisms (GCM) 10K type strain sequencing project: providing services to taxonomists for standard genome sequencing and annotation.</title>
        <authorList>
            <consortium name="The Broad Institute Genomics Platform"/>
            <consortium name="The Broad Institute Genome Sequencing Center for Infectious Disease"/>
            <person name="Wu L."/>
            <person name="Ma J."/>
        </authorList>
    </citation>
    <scope>NUCLEOTIDE SEQUENCE [LARGE SCALE GENOMIC DNA]</scope>
    <source>
        <strain evidence="6">JCM 13501</strain>
    </source>
</reference>
<sequence length="317" mass="35194">MTVPVTPSGTVSMQLTRHLDANATLVSLIQPLATREGFLPTPMEQVRIVTARSNVSRSPQIYEPSLMVIAQGSKLAYLGERTLEYGAGHYLVQALPVPFECETFATPEVPLLGVSIDIDRSVLGELVLAMGPEEVQPARVQTPESMVSSPLDTAMREAVERLLRCLHDPLERRILGAMRLREVLFVALRGPQGGALRALVEQRGQFARIAASLTYLHHHYAEPLNVDQLARCANMSTSAFHEHFKRSTLVSPVQYLKRLRLIKAQQLLVAQRLNVAQVALQVGYQSASQFSREYKRYFDHSPAAERHEHQAAEAAVS</sequence>
<dbReference type="PANTHER" id="PTHR43436">
    <property type="entry name" value="ARAC-FAMILY TRANSCRIPTIONAL REGULATOR"/>
    <property type="match status" value="1"/>
</dbReference>
<dbReference type="PANTHER" id="PTHR43436:SF2">
    <property type="entry name" value="ARAC_XYLS FAMILY TRANSCRIPTIONAL REGULATOR"/>
    <property type="match status" value="1"/>
</dbReference>
<dbReference type="Pfam" id="PF06719">
    <property type="entry name" value="AraC_N"/>
    <property type="match status" value="1"/>
</dbReference>
<dbReference type="SUPFAM" id="SSF46689">
    <property type="entry name" value="Homeodomain-like"/>
    <property type="match status" value="2"/>
</dbReference>
<dbReference type="Pfam" id="PF12833">
    <property type="entry name" value="HTH_18"/>
    <property type="match status" value="1"/>
</dbReference>
<gene>
    <name evidence="5" type="ORF">GCM10009425_19710</name>
</gene>
<dbReference type="InterPro" id="IPR009057">
    <property type="entry name" value="Homeodomain-like_sf"/>
</dbReference>
<keyword evidence="6" id="KW-1185">Reference proteome</keyword>
<dbReference type="InterPro" id="IPR020449">
    <property type="entry name" value="Tscrpt_reg_AraC-type_HTH"/>
</dbReference>
<dbReference type="PRINTS" id="PR00032">
    <property type="entry name" value="HTHARAC"/>
</dbReference>
<accession>A0ABQ2GSH5</accession>
<keyword evidence="3" id="KW-0804">Transcription</keyword>
<keyword evidence="2" id="KW-0238">DNA-binding</keyword>
<proteinExistence type="predicted"/>
<evidence type="ECO:0000313" key="5">
    <source>
        <dbReference type="EMBL" id="GGM08509.1"/>
    </source>
</evidence>
<dbReference type="Gene3D" id="1.10.10.60">
    <property type="entry name" value="Homeodomain-like"/>
    <property type="match status" value="2"/>
</dbReference>
<name>A0ABQ2GSH5_9PSED</name>
<evidence type="ECO:0000259" key="4">
    <source>
        <dbReference type="PROSITE" id="PS01124"/>
    </source>
</evidence>
<dbReference type="InterPro" id="IPR018062">
    <property type="entry name" value="HTH_AraC-typ_CS"/>
</dbReference>
<comment type="caution">
    <text evidence="5">The sequence shown here is derived from an EMBL/GenBank/DDBJ whole genome shotgun (WGS) entry which is preliminary data.</text>
</comment>